<protein>
    <recommendedName>
        <fullName evidence="3">Protein kinase domain-containing protein</fullName>
    </recommendedName>
</protein>
<proteinExistence type="predicted"/>
<evidence type="ECO:0000313" key="1">
    <source>
        <dbReference type="EMBL" id="RHZ80395.1"/>
    </source>
</evidence>
<evidence type="ECO:0000313" key="2">
    <source>
        <dbReference type="Proteomes" id="UP000266861"/>
    </source>
</evidence>
<dbReference type="AlphaFoldDB" id="A0A397IWJ5"/>
<sequence length="215" mass="25043">MTPDHVIEWIEGKQFVNIKHLTEGGCATIYTAIWKDDYYENWNTKKTTVGKIWMAKDCFVTFCFTLDNTSVFHATCFGPNQRSNHPRLYVRFSGPVEKPSNSISIYGNLPYIATETYIVWADILMWEVITGETPFNDYEHDLNLTLDIVNGRYATLMKQCWNANPENRLDANTICKLIKSLIKSLYNEMDKQELIIRTKSLKSKIKNFFKSKLKK</sequence>
<dbReference type="OrthoDB" id="4062651at2759"/>
<organism evidence="1 2">
    <name type="scientific">Diversispora epigaea</name>
    <dbReference type="NCBI Taxonomy" id="1348612"/>
    <lineage>
        <taxon>Eukaryota</taxon>
        <taxon>Fungi</taxon>
        <taxon>Fungi incertae sedis</taxon>
        <taxon>Mucoromycota</taxon>
        <taxon>Glomeromycotina</taxon>
        <taxon>Glomeromycetes</taxon>
        <taxon>Diversisporales</taxon>
        <taxon>Diversisporaceae</taxon>
        <taxon>Diversispora</taxon>
    </lineage>
</organism>
<dbReference type="Proteomes" id="UP000266861">
    <property type="component" value="Unassembled WGS sequence"/>
</dbReference>
<dbReference type="EMBL" id="PQFF01000127">
    <property type="protein sequence ID" value="RHZ80395.1"/>
    <property type="molecule type" value="Genomic_DNA"/>
</dbReference>
<keyword evidence="2" id="KW-1185">Reference proteome</keyword>
<comment type="caution">
    <text evidence="1">The sequence shown here is derived from an EMBL/GenBank/DDBJ whole genome shotgun (WGS) entry which is preliminary data.</text>
</comment>
<name>A0A397IWJ5_9GLOM</name>
<dbReference type="Gene3D" id="1.10.510.10">
    <property type="entry name" value="Transferase(Phosphotransferase) domain 1"/>
    <property type="match status" value="1"/>
</dbReference>
<dbReference type="InterPro" id="IPR011009">
    <property type="entry name" value="Kinase-like_dom_sf"/>
</dbReference>
<reference evidence="1 2" key="1">
    <citation type="submission" date="2018-08" db="EMBL/GenBank/DDBJ databases">
        <title>Genome and evolution of the arbuscular mycorrhizal fungus Diversispora epigaea (formerly Glomus versiforme) and its bacterial endosymbionts.</title>
        <authorList>
            <person name="Sun X."/>
            <person name="Fei Z."/>
            <person name="Harrison M."/>
        </authorList>
    </citation>
    <scope>NUCLEOTIDE SEQUENCE [LARGE SCALE GENOMIC DNA]</scope>
    <source>
        <strain evidence="1 2">IT104</strain>
    </source>
</reference>
<gene>
    <name evidence="1" type="ORF">Glove_136g58</name>
</gene>
<accession>A0A397IWJ5</accession>
<dbReference type="SUPFAM" id="SSF56112">
    <property type="entry name" value="Protein kinase-like (PK-like)"/>
    <property type="match status" value="1"/>
</dbReference>
<evidence type="ECO:0008006" key="3">
    <source>
        <dbReference type="Google" id="ProtNLM"/>
    </source>
</evidence>